<evidence type="ECO:0000313" key="2">
    <source>
        <dbReference type="EMBL" id="EZG55609.1"/>
    </source>
</evidence>
<protein>
    <submittedName>
        <fullName evidence="2">Uncharacterized protein</fullName>
    </submittedName>
</protein>
<dbReference type="Proteomes" id="UP000019763">
    <property type="component" value="Unassembled WGS sequence"/>
</dbReference>
<comment type="caution">
    <text evidence="2">The sequence shown here is derived from an EMBL/GenBank/DDBJ whole genome shotgun (WGS) entry which is preliminary data.</text>
</comment>
<organism evidence="2 3">
    <name type="scientific">Gregarina niphandrodes</name>
    <name type="common">Septate eugregarine</name>
    <dbReference type="NCBI Taxonomy" id="110365"/>
    <lineage>
        <taxon>Eukaryota</taxon>
        <taxon>Sar</taxon>
        <taxon>Alveolata</taxon>
        <taxon>Apicomplexa</taxon>
        <taxon>Conoidasida</taxon>
        <taxon>Gregarinasina</taxon>
        <taxon>Eugregarinorida</taxon>
        <taxon>Gregarinidae</taxon>
        <taxon>Gregarina</taxon>
    </lineage>
</organism>
<feature type="region of interest" description="Disordered" evidence="1">
    <location>
        <begin position="1"/>
        <end position="32"/>
    </location>
</feature>
<feature type="region of interest" description="Disordered" evidence="1">
    <location>
        <begin position="219"/>
        <end position="248"/>
    </location>
</feature>
<dbReference type="RefSeq" id="XP_011131486.1">
    <property type="nucleotide sequence ID" value="XM_011133184.1"/>
</dbReference>
<accession>A0A023B3L2</accession>
<proteinExistence type="predicted"/>
<evidence type="ECO:0000256" key="1">
    <source>
        <dbReference type="SAM" id="MobiDB-lite"/>
    </source>
</evidence>
<evidence type="ECO:0000313" key="3">
    <source>
        <dbReference type="Proteomes" id="UP000019763"/>
    </source>
</evidence>
<name>A0A023B3L2_GRENI</name>
<feature type="compositionally biased region" description="Low complexity" evidence="1">
    <location>
        <begin position="95"/>
        <end position="105"/>
    </location>
</feature>
<dbReference type="VEuPathDB" id="CryptoDB:GNI_110650"/>
<dbReference type="EMBL" id="AFNH02000827">
    <property type="protein sequence ID" value="EZG55609.1"/>
    <property type="molecule type" value="Genomic_DNA"/>
</dbReference>
<feature type="compositionally biased region" description="Low complexity" evidence="1">
    <location>
        <begin position="11"/>
        <end position="30"/>
    </location>
</feature>
<dbReference type="GeneID" id="22913906"/>
<sequence>MSVASSQSGIESPAASSPGSVGSPRSSGEVAAAGGKSLWDVLCCRAPKSDVDTELAMDRLDSQGLPKQEGSVELERHLSEDGIPQPAETAPPEPVVEATPEPETPGLTQQESVVEGEEALAKAASATDVGGGGGFGFLQWCCKPCTNTADDELTVEPQGTGLDMVEGGAEGLGEGEAEPGADLGTDVPTDVVSGTPADITASPVAATDVSSASAAAAEPAVSLPIPPKEETKPAPAAAVEESEGKGLEEATKYQDYKARFPETSEAELRQWSQTEGCYLVLDESSNKFYAKWSRSSVPNALAFYTIHPDVQAPTRALDAGERVNLLVERGAIKKLLKAAVVGFCKQAAKYDGYFSLLNTTLWSRAGLGNLEVVWLCADESLVFCKRDTPPINLSATAPTVIGAVDNSFRLQGVSKSKRKITPRWSKSSFVNTVRSITDSSVAELDPRTKAPRKA</sequence>
<feature type="region of interest" description="Disordered" evidence="1">
    <location>
        <begin position="55"/>
        <end position="115"/>
    </location>
</feature>
<reference evidence="2" key="1">
    <citation type="submission" date="2013-12" db="EMBL/GenBank/DDBJ databases">
        <authorList>
            <person name="Omoto C.K."/>
            <person name="Sibley D."/>
            <person name="Venepally P."/>
            <person name="Hadjithomas M."/>
            <person name="Karamycheva S."/>
            <person name="Brunk B."/>
            <person name="Roos D."/>
            <person name="Caler E."/>
            <person name="Lorenzi H."/>
        </authorList>
    </citation>
    <scope>NUCLEOTIDE SEQUENCE</scope>
</reference>
<gene>
    <name evidence="2" type="ORF">GNI_110650</name>
</gene>
<dbReference type="AlphaFoldDB" id="A0A023B3L2"/>
<keyword evidence="3" id="KW-1185">Reference proteome</keyword>
<feature type="compositionally biased region" description="Polar residues" evidence="1">
    <location>
        <begin position="1"/>
        <end position="10"/>
    </location>
</feature>